<dbReference type="PANTHER" id="PTHR12917">
    <property type="entry name" value="ASPARTYL PROTEASE DDI-RELATED"/>
    <property type="match status" value="1"/>
</dbReference>
<dbReference type="PANTHER" id="PTHR12917:SF17">
    <property type="entry name" value="NUCLEAR RECEPTOR-INTERACTING PROTEIN 2"/>
    <property type="match status" value="1"/>
</dbReference>
<protein>
    <submittedName>
        <fullName evidence="2">NRIP2 isoform 3</fullName>
    </submittedName>
    <submittedName>
        <fullName evidence="3">Nuclear receptor interacting protein 2</fullName>
    </submittedName>
</protein>
<reference evidence="3 4" key="1">
    <citation type="submission" date="2008-02" db="EMBL/GenBank/DDBJ databases">
        <title>A 6x draft sequence assembly of the Pongo pygmaeus abelii genome.</title>
        <authorList>
            <person name="Wilson R.K."/>
            <person name="Mardis E."/>
        </authorList>
    </citation>
    <scope>NUCLEOTIDE SEQUENCE [LARGE SCALE GENOMIC DNA]</scope>
</reference>
<dbReference type="eggNOG" id="KOG0012">
    <property type="taxonomic scope" value="Eukaryota"/>
</dbReference>
<evidence type="ECO:0000313" key="4">
    <source>
        <dbReference type="Proteomes" id="UP000001595"/>
    </source>
</evidence>
<keyword evidence="4" id="KW-1185">Reference proteome</keyword>
<dbReference type="STRING" id="9601.ENSPPYP00000004734"/>
<gene>
    <name evidence="3" type="primary">NRIP2</name>
    <name evidence="2" type="ORF">CR201_G0046505</name>
</gene>
<proteinExistence type="predicted"/>
<dbReference type="GeneTree" id="ENSGT00950000182999"/>
<dbReference type="GO" id="GO:0005634">
    <property type="term" value="C:nucleus"/>
    <property type="evidence" value="ECO:0007669"/>
    <property type="project" value="Ensembl"/>
</dbReference>
<dbReference type="GO" id="GO:0000122">
    <property type="term" value="P:negative regulation of transcription by RNA polymerase II"/>
    <property type="evidence" value="ECO:0007669"/>
    <property type="project" value="Ensembl"/>
</dbReference>
<sequence length="281" mass="31149">TLFIFPLSLPRRPSCWKESCSTGRRPAGRSREDSVTPPLSSPWPTPPAGAMSTKQEARRDEGEARTRGQEAQLRDRAHLSQQRRLKQATQFLHKDSADLLPLDSLKRLGTSKDLQPHSVVQRRLVEGNPNWLQGASPRVQALIHGQESRRKTSRTEIPALLVNCKCQDQLLRVAVDTGTQYNRISAGCLSRLGLDKRVLKASAGDLVPGPPTQVEQLELQLGQETVVCSAQVVDVESPEFCLGLQTLLSLKCCIDLEHGVLRLKAPFSELPFLPLYQEPGQ</sequence>
<evidence type="ECO:0000313" key="2">
    <source>
        <dbReference type="EMBL" id="PNJ15307.1"/>
    </source>
</evidence>
<dbReference type="GO" id="GO:0007219">
    <property type="term" value="P:Notch signaling pathway"/>
    <property type="evidence" value="ECO:0007669"/>
    <property type="project" value="Ensembl"/>
</dbReference>
<feature type="compositionally biased region" description="Basic and acidic residues" evidence="1">
    <location>
        <begin position="55"/>
        <end position="78"/>
    </location>
</feature>
<dbReference type="InterPro" id="IPR021109">
    <property type="entry name" value="Peptidase_aspartic_dom_sf"/>
</dbReference>
<dbReference type="FunFam" id="2.40.70.10:FF:000245">
    <property type="entry name" value="Nuclear receptor interacting protein 2"/>
    <property type="match status" value="1"/>
</dbReference>
<dbReference type="Proteomes" id="UP000001595">
    <property type="component" value="Chromosome 12"/>
</dbReference>
<organism evidence="3 4">
    <name type="scientific">Pongo abelii</name>
    <name type="common">Sumatran orangutan</name>
    <name type="synonym">Pongo pygmaeus abelii</name>
    <dbReference type="NCBI Taxonomy" id="9601"/>
    <lineage>
        <taxon>Eukaryota</taxon>
        <taxon>Metazoa</taxon>
        <taxon>Chordata</taxon>
        <taxon>Craniata</taxon>
        <taxon>Vertebrata</taxon>
        <taxon>Euteleostomi</taxon>
        <taxon>Mammalia</taxon>
        <taxon>Eutheria</taxon>
        <taxon>Euarchontoglires</taxon>
        <taxon>Primates</taxon>
        <taxon>Haplorrhini</taxon>
        <taxon>Catarrhini</taxon>
        <taxon>Hominidae</taxon>
        <taxon>Pongo</taxon>
    </lineage>
</organism>
<dbReference type="GO" id="GO:0005737">
    <property type="term" value="C:cytoplasm"/>
    <property type="evidence" value="ECO:0007669"/>
    <property type="project" value="Ensembl"/>
</dbReference>
<evidence type="ECO:0000313" key="3">
    <source>
        <dbReference type="Ensembl" id="ENSPPYP00000004734.1"/>
    </source>
</evidence>
<accession>A0A663D774</accession>
<feature type="region of interest" description="Disordered" evidence="1">
    <location>
        <begin position="15"/>
        <end position="85"/>
    </location>
</feature>
<reference evidence="3" key="3">
    <citation type="submission" date="2025-05" db="UniProtKB">
        <authorList>
            <consortium name="Ensembl"/>
        </authorList>
    </citation>
    <scope>IDENTIFICATION</scope>
</reference>
<accession>A0A2J8S3F0</accession>
<dbReference type="Ensembl" id="ENSPPYT00000004920.2">
    <property type="protein sequence ID" value="ENSPPYP00000004734.1"/>
    <property type="gene ID" value="ENSPPYG00000004151.2"/>
</dbReference>
<reference evidence="2" key="2">
    <citation type="submission" date="2017-12" db="EMBL/GenBank/DDBJ databases">
        <title>High-resolution comparative analysis of great ape genomes.</title>
        <authorList>
            <person name="Pollen A."/>
            <person name="Hastie A."/>
            <person name="Hormozdiari F."/>
            <person name="Dougherty M."/>
            <person name="Liu R."/>
            <person name="Chaisson M."/>
            <person name="Hoppe E."/>
            <person name="Hill C."/>
            <person name="Pang A."/>
            <person name="Hillier L."/>
            <person name="Baker C."/>
            <person name="Armstrong J."/>
            <person name="Shendure J."/>
            <person name="Paten B."/>
            <person name="Wilson R."/>
            <person name="Chao H."/>
            <person name="Schneider V."/>
            <person name="Ventura M."/>
            <person name="Kronenberg Z."/>
            <person name="Murali S."/>
            <person name="Gordon D."/>
            <person name="Cantsilieris S."/>
            <person name="Munson K."/>
            <person name="Nelson B."/>
            <person name="Raja A."/>
            <person name="Underwood J."/>
            <person name="Diekhans M."/>
            <person name="Fiddes I."/>
            <person name="Haussler D."/>
            <person name="Eichler E."/>
        </authorList>
    </citation>
    <scope>NUCLEOTIDE SEQUENCE [LARGE SCALE GENOMIC DNA]</scope>
    <source>
        <strain evidence="2">Susie</strain>
    </source>
</reference>
<dbReference type="SUPFAM" id="SSF50630">
    <property type="entry name" value="Acid proteases"/>
    <property type="match status" value="1"/>
</dbReference>
<dbReference type="OMA" id="PSCWKES"/>
<dbReference type="HOGENOM" id="CLU_087166_0_0_1"/>
<dbReference type="Gene3D" id="2.40.70.10">
    <property type="entry name" value="Acid Proteases"/>
    <property type="match status" value="1"/>
</dbReference>
<dbReference type="AlphaFoldDB" id="H2NG46"/>
<accession>H2NG46</accession>
<dbReference type="EMBL" id="NDHI03003614">
    <property type="protein sequence ID" value="PNJ15307.1"/>
    <property type="molecule type" value="Genomic_DNA"/>
</dbReference>
<evidence type="ECO:0000256" key="1">
    <source>
        <dbReference type="SAM" id="MobiDB-lite"/>
    </source>
</evidence>
<name>H2NG46_PONAB</name>